<gene>
    <name evidence="6" type="ORF">HMPREF1534_00676</name>
</gene>
<dbReference type="InterPro" id="IPR050157">
    <property type="entry name" value="PSI_iron-sulfur_center"/>
</dbReference>
<dbReference type="InterPro" id="IPR026816">
    <property type="entry name" value="Flavodoxin_dom"/>
</dbReference>
<feature type="domain" description="4Fe-4S ferredoxin-type" evidence="5">
    <location>
        <begin position="184"/>
        <end position="213"/>
    </location>
</feature>
<dbReference type="Gene3D" id="3.30.70.20">
    <property type="match status" value="1"/>
</dbReference>
<dbReference type="RefSeq" id="WP_005937094.1">
    <property type="nucleotide sequence ID" value="NZ_KB890333.1"/>
</dbReference>
<dbReference type="NCBIfam" id="NF038196">
    <property type="entry name" value="ferrodoxin_EFR1"/>
    <property type="match status" value="1"/>
</dbReference>
<keyword evidence="2" id="KW-0479">Metal-binding</keyword>
<evidence type="ECO:0000259" key="5">
    <source>
        <dbReference type="PROSITE" id="PS51379"/>
    </source>
</evidence>
<name>U6RLX9_9BACT</name>
<dbReference type="STRING" id="1121098.HMPREF1534_00676"/>
<dbReference type="SUPFAM" id="SSF52218">
    <property type="entry name" value="Flavoproteins"/>
    <property type="match status" value="1"/>
</dbReference>
<dbReference type="SUPFAM" id="SSF54862">
    <property type="entry name" value="4Fe-4S ferredoxins"/>
    <property type="match status" value="1"/>
</dbReference>
<dbReference type="GO" id="GO:0051539">
    <property type="term" value="F:4 iron, 4 sulfur cluster binding"/>
    <property type="evidence" value="ECO:0007669"/>
    <property type="project" value="UniProtKB-KW"/>
</dbReference>
<dbReference type="eggNOG" id="COG1143">
    <property type="taxonomic scope" value="Bacteria"/>
</dbReference>
<keyword evidence="3" id="KW-0408">Iron</keyword>
<organism evidence="6 7">
    <name type="scientific">Phocaeicola massiliensis B84634 = Timone 84634 = DSM 17679 = JCM 13223</name>
    <dbReference type="NCBI Taxonomy" id="1121098"/>
    <lineage>
        <taxon>Bacteria</taxon>
        <taxon>Pseudomonadati</taxon>
        <taxon>Bacteroidota</taxon>
        <taxon>Bacteroidia</taxon>
        <taxon>Bacteroidales</taxon>
        <taxon>Bacteroidaceae</taxon>
        <taxon>Phocaeicola</taxon>
    </lineage>
</organism>
<keyword evidence="1" id="KW-0004">4Fe-4S</keyword>
<protein>
    <recommendedName>
        <fullName evidence="5">4Fe-4S ferredoxin-type domain-containing protein</fullName>
    </recommendedName>
</protein>
<evidence type="ECO:0000313" key="7">
    <source>
        <dbReference type="Proteomes" id="UP000017831"/>
    </source>
</evidence>
<dbReference type="PROSITE" id="PS00198">
    <property type="entry name" value="4FE4S_FER_1"/>
    <property type="match status" value="1"/>
</dbReference>
<comment type="caution">
    <text evidence="6">The sequence shown here is derived from an EMBL/GenBank/DDBJ whole genome shotgun (WGS) entry which is preliminary data.</text>
</comment>
<proteinExistence type="predicted"/>
<evidence type="ECO:0000313" key="6">
    <source>
        <dbReference type="EMBL" id="EOA57614.1"/>
    </source>
</evidence>
<dbReference type="GO" id="GO:0046872">
    <property type="term" value="F:metal ion binding"/>
    <property type="evidence" value="ECO:0007669"/>
    <property type="project" value="UniProtKB-KW"/>
</dbReference>
<dbReference type="InterPro" id="IPR029039">
    <property type="entry name" value="Flavoprotein-like_sf"/>
</dbReference>
<evidence type="ECO:0000256" key="4">
    <source>
        <dbReference type="ARBA" id="ARBA00023014"/>
    </source>
</evidence>
<reference evidence="6 7" key="1">
    <citation type="submission" date="2013-04" db="EMBL/GenBank/DDBJ databases">
        <title>The Genome Sequence of Bacteroides massiliensis DSM 17679.</title>
        <authorList>
            <consortium name="The Broad Institute Genomics Platform"/>
            <person name="Earl A."/>
            <person name="Ward D."/>
            <person name="Feldgarden M."/>
            <person name="Gevers D."/>
            <person name="Martens E."/>
            <person name="Fenner L."/>
            <person name="Roux V."/>
            <person name="Mallet M.N."/>
            <person name="Raoult D."/>
            <person name="Walker B."/>
            <person name="Young S."/>
            <person name="Zeng Q."/>
            <person name="Gargeya S."/>
            <person name="Fitzgerald M."/>
            <person name="Haas B."/>
            <person name="Abouelleil A."/>
            <person name="Allen A.W."/>
            <person name="Alvarado L."/>
            <person name="Arachchi H.M."/>
            <person name="Berlin A.M."/>
            <person name="Chapman S.B."/>
            <person name="Gainer-Dewar J."/>
            <person name="Goldberg J."/>
            <person name="Griggs A."/>
            <person name="Gujja S."/>
            <person name="Hansen M."/>
            <person name="Howarth C."/>
            <person name="Imamovic A."/>
            <person name="Ireland A."/>
            <person name="Larimer J."/>
            <person name="McCowan C."/>
            <person name="Murphy C."/>
            <person name="Pearson M."/>
            <person name="Poon T.W."/>
            <person name="Priest M."/>
            <person name="Roberts A."/>
            <person name="Saif S."/>
            <person name="Shea T."/>
            <person name="Sisk P."/>
            <person name="Sykes S."/>
            <person name="Wortman J."/>
            <person name="Nusbaum C."/>
            <person name="Birren B."/>
        </authorList>
    </citation>
    <scope>NUCLEOTIDE SEQUENCE [LARGE SCALE GENOMIC DNA]</scope>
    <source>
        <strain evidence="7">B84634 / Timone 84634 / DSM 17679 / JCM 13223</strain>
    </source>
</reference>
<dbReference type="PATRIC" id="fig|1121098.3.peg.691"/>
<dbReference type="Gene3D" id="3.40.50.360">
    <property type="match status" value="1"/>
</dbReference>
<dbReference type="PROSITE" id="PS51379">
    <property type="entry name" value="4FE4S_FER_2"/>
    <property type="match status" value="1"/>
</dbReference>
<evidence type="ECO:0000256" key="3">
    <source>
        <dbReference type="ARBA" id="ARBA00023004"/>
    </source>
</evidence>
<keyword evidence="7" id="KW-1185">Reference proteome</keyword>
<evidence type="ECO:0000256" key="1">
    <source>
        <dbReference type="ARBA" id="ARBA00022485"/>
    </source>
</evidence>
<dbReference type="Pfam" id="PF12724">
    <property type="entry name" value="Flavodoxin_5"/>
    <property type="match status" value="1"/>
</dbReference>
<dbReference type="InterPro" id="IPR017900">
    <property type="entry name" value="4Fe4S_Fe_S_CS"/>
</dbReference>
<dbReference type="InterPro" id="IPR017896">
    <property type="entry name" value="4Fe4S_Fe-S-bd"/>
</dbReference>
<dbReference type="EMBL" id="AQHY01000008">
    <property type="protein sequence ID" value="EOA57614.1"/>
    <property type="molecule type" value="Genomic_DNA"/>
</dbReference>
<dbReference type="Proteomes" id="UP000017831">
    <property type="component" value="Unassembled WGS sequence"/>
</dbReference>
<accession>U6RLX9</accession>
<keyword evidence="4" id="KW-0411">Iron-sulfur</keyword>
<dbReference type="PANTHER" id="PTHR24960:SF79">
    <property type="entry name" value="PHOTOSYSTEM I IRON-SULFUR CENTER"/>
    <property type="match status" value="1"/>
</dbReference>
<dbReference type="AlphaFoldDB" id="U6RLX9"/>
<dbReference type="GeneID" id="60063273"/>
<dbReference type="HOGENOM" id="CLU_068049_0_0_10"/>
<evidence type="ECO:0000256" key="2">
    <source>
        <dbReference type="ARBA" id="ARBA00022723"/>
    </source>
</evidence>
<dbReference type="PANTHER" id="PTHR24960">
    <property type="entry name" value="PHOTOSYSTEM I IRON-SULFUR CENTER-RELATED"/>
    <property type="match status" value="1"/>
</dbReference>
<sequence length="253" mass="28673">MIFYFSGTGNSAWVARQIAKAQQEELLAIAEEINKNKEYALKDGEKVGFVFPVYAWGPPGIVLRFIRQLKMKNPEYLFFVCTCGDDTGRTAQVFSSAIRRKGWHCVAGYSVTMPNTYVSLPGFDVDAEDVEEQKVQNAMARLDFINGELAGRIHMKHFNCHEGALPFTKTYLLRPLFNTFLMSPKPFYATDACIACKKCEKVCPVHNIEVTDKPQWGNNCTQCLGCYHICPLHAVQYGKATRAKGQYKRFLKK</sequence>
<dbReference type="InterPro" id="IPR047964">
    <property type="entry name" value="EFR1-like"/>
</dbReference>
<dbReference type="OrthoDB" id="9813995at2"/>
<dbReference type="Pfam" id="PF00037">
    <property type="entry name" value="Fer4"/>
    <property type="match status" value="1"/>
</dbReference>